<dbReference type="AlphaFoldDB" id="A0A9N7NBY5"/>
<proteinExistence type="predicted"/>
<feature type="non-terminal residue" evidence="1">
    <location>
        <position position="105"/>
    </location>
</feature>
<dbReference type="OrthoDB" id="912368at2759"/>
<evidence type="ECO:0000313" key="2">
    <source>
        <dbReference type="Proteomes" id="UP001153555"/>
    </source>
</evidence>
<sequence length="105" mass="11754">IEDNGSSMTQESQIRESAKAYFYSLFSSERDMLTHPNPALFLTIPQSVDLIGLYDLLSEEKVRKAMFGIDPNSVSGSDGFSSLFFQSCWEIVGTDVEEAIRNFLS</sequence>
<dbReference type="Proteomes" id="UP001153555">
    <property type="component" value="Unassembled WGS sequence"/>
</dbReference>
<evidence type="ECO:0000313" key="1">
    <source>
        <dbReference type="EMBL" id="CAA0831288.1"/>
    </source>
</evidence>
<reference evidence="1" key="1">
    <citation type="submission" date="2019-12" db="EMBL/GenBank/DDBJ databases">
        <authorList>
            <person name="Scholes J."/>
        </authorList>
    </citation>
    <scope>NUCLEOTIDE SEQUENCE</scope>
</reference>
<comment type="caution">
    <text evidence="1">The sequence shown here is derived from an EMBL/GenBank/DDBJ whole genome shotgun (WGS) entry which is preliminary data.</text>
</comment>
<protein>
    <submittedName>
        <fullName evidence="1">Uncharacterized protein</fullName>
    </submittedName>
</protein>
<feature type="non-terminal residue" evidence="1">
    <location>
        <position position="1"/>
    </location>
</feature>
<organism evidence="1 2">
    <name type="scientific">Striga hermonthica</name>
    <name type="common">Purple witchweed</name>
    <name type="synonym">Buchnera hermonthica</name>
    <dbReference type="NCBI Taxonomy" id="68872"/>
    <lineage>
        <taxon>Eukaryota</taxon>
        <taxon>Viridiplantae</taxon>
        <taxon>Streptophyta</taxon>
        <taxon>Embryophyta</taxon>
        <taxon>Tracheophyta</taxon>
        <taxon>Spermatophyta</taxon>
        <taxon>Magnoliopsida</taxon>
        <taxon>eudicotyledons</taxon>
        <taxon>Gunneridae</taxon>
        <taxon>Pentapetalae</taxon>
        <taxon>asterids</taxon>
        <taxon>lamiids</taxon>
        <taxon>Lamiales</taxon>
        <taxon>Orobanchaceae</taxon>
        <taxon>Buchnereae</taxon>
        <taxon>Striga</taxon>
    </lineage>
</organism>
<dbReference type="EMBL" id="CACSLK010027831">
    <property type="protein sequence ID" value="CAA0831288.1"/>
    <property type="molecule type" value="Genomic_DNA"/>
</dbReference>
<keyword evidence="2" id="KW-1185">Reference proteome</keyword>
<gene>
    <name evidence="1" type="ORF">SHERM_26666</name>
</gene>
<name>A0A9N7NBY5_STRHE</name>
<accession>A0A9N7NBY5</accession>